<reference evidence="2 3" key="1">
    <citation type="submission" date="2023-03" db="EMBL/GenBank/DDBJ databases">
        <title>WGS of Gossypium arboreum.</title>
        <authorList>
            <person name="Yu D."/>
        </authorList>
    </citation>
    <scope>NUCLEOTIDE SEQUENCE [LARGE SCALE GENOMIC DNA]</scope>
    <source>
        <tissue evidence="2">Leaf</tissue>
    </source>
</reference>
<evidence type="ECO:0000256" key="1">
    <source>
        <dbReference type="SAM" id="MobiDB-lite"/>
    </source>
</evidence>
<evidence type="ECO:0000313" key="3">
    <source>
        <dbReference type="Proteomes" id="UP001358586"/>
    </source>
</evidence>
<feature type="compositionally biased region" description="Polar residues" evidence="1">
    <location>
        <begin position="76"/>
        <end position="87"/>
    </location>
</feature>
<dbReference type="EMBL" id="JARKNE010000002">
    <property type="protein sequence ID" value="KAK5843019.1"/>
    <property type="molecule type" value="Genomic_DNA"/>
</dbReference>
<keyword evidence="3" id="KW-1185">Reference proteome</keyword>
<organism evidence="2 3">
    <name type="scientific">Gossypium arboreum</name>
    <name type="common">Tree cotton</name>
    <name type="synonym">Gossypium nanking</name>
    <dbReference type="NCBI Taxonomy" id="29729"/>
    <lineage>
        <taxon>Eukaryota</taxon>
        <taxon>Viridiplantae</taxon>
        <taxon>Streptophyta</taxon>
        <taxon>Embryophyta</taxon>
        <taxon>Tracheophyta</taxon>
        <taxon>Spermatophyta</taxon>
        <taxon>Magnoliopsida</taxon>
        <taxon>eudicotyledons</taxon>
        <taxon>Gunneridae</taxon>
        <taxon>Pentapetalae</taxon>
        <taxon>rosids</taxon>
        <taxon>malvids</taxon>
        <taxon>Malvales</taxon>
        <taxon>Malvaceae</taxon>
        <taxon>Malvoideae</taxon>
        <taxon>Gossypium</taxon>
    </lineage>
</organism>
<accession>A0ABR0QVL9</accession>
<protein>
    <submittedName>
        <fullName evidence="2">Uncharacterized protein</fullName>
    </submittedName>
</protein>
<comment type="caution">
    <text evidence="2">The sequence shown here is derived from an EMBL/GenBank/DDBJ whole genome shotgun (WGS) entry which is preliminary data.</text>
</comment>
<name>A0ABR0QVL9_GOSAR</name>
<evidence type="ECO:0000313" key="2">
    <source>
        <dbReference type="EMBL" id="KAK5843019.1"/>
    </source>
</evidence>
<dbReference type="Proteomes" id="UP001358586">
    <property type="component" value="Chromosome 2"/>
</dbReference>
<proteinExistence type="predicted"/>
<gene>
    <name evidence="2" type="ORF">PVK06_005446</name>
</gene>
<sequence length="95" mass="11018">MESFVRSQGVQGMEWPKWLSDLFEGNEGTIEQQEDEDKEIDYEAAEDDNFTSYQGNFENAFASARQQKGGLIIREPSNQPWIQSSSKYPKKLRYS</sequence>
<feature type="region of interest" description="Disordered" evidence="1">
    <location>
        <begin position="72"/>
        <end position="95"/>
    </location>
</feature>